<dbReference type="AlphaFoldDB" id="A0A941HRU9"/>
<dbReference type="RefSeq" id="WP_211802391.1">
    <property type="nucleotide sequence ID" value="NZ_JAGSCS010000017.1"/>
</dbReference>
<proteinExistence type="predicted"/>
<dbReference type="Gene3D" id="3.40.50.620">
    <property type="entry name" value="HUPs"/>
    <property type="match status" value="1"/>
</dbReference>
<name>A0A941HRU9_9CLOT</name>
<evidence type="ECO:0000313" key="3">
    <source>
        <dbReference type="Proteomes" id="UP000675379"/>
    </source>
</evidence>
<dbReference type="PANTHER" id="PTHR43196:SF2">
    <property type="entry name" value="PHOSPHOADENOSINE PHOSPHOSULFATE REDUCTASE"/>
    <property type="match status" value="1"/>
</dbReference>
<dbReference type="Pfam" id="PF01507">
    <property type="entry name" value="PAPS_reduct"/>
    <property type="match status" value="1"/>
</dbReference>
<evidence type="ECO:0000259" key="1">
    <source>
        <dbReference type="Pfam" id="PF01507"/>
    </source>
</evidence>
<sequence length="485" mass="56103">MAINYISEYGKETVLEQIYTEIQLVYLNDSRPWVIGYSGGKDSTLTTMLVIEAISRLPIEKKQKKIYILSTDTMVENPLIKNYILRNIDLINKYAKAKKINLSATILQPKMTETFWTLLLGKGYPSPRQKFRWCTHRMKIKPMDEFVDKIVKEYDTSAIVVLGVRSAESNSRRQSIENHSVDGKILKKHTTNNNAYVYAPIEILSNDDVWACLLNSTSPWGFDNNLLLSLYRDASDESECPIQQDVNAPSCGQSRFGCWVCTVVSKDKSLSGFIQNEYDELRPLLKFRNHLTDIRDRAEYRQNYRMNGSIYFLGDAKDRRGLGPFSVQGRKKLFRELLETEVNFNKAIKESEDKRFSLSKDDYQHLITYEEMEIIRAQWIEEGDWNDTLPTIYEEVTKKPYFEGYVNQPFISKDDQELLESLCEENEVNEDILKSLIALENKHVGLKHRPGIIASIDKILSRDIVHEELAVIYQGGHNENNEGDN</sequence>
<evidence type="ECO:0000313" key="2">
    <source>
        <dbReference type="EMBL" id="MBR0576973.1"/>
    </source>
</evidence>
<dbReference type="InterPro" id="IPR014729">
    <property type="entry name" value="Rossmann-like_a/b/a_fold"/>
</dbReference>
<dbReference type="Proteomes" id="UP000675379">
    <property type="component" value="Unassembled WGS sequence"/>
</dbReference>
<comment type="caution">
    <text evidence="2">The sequence shown here is derived from an EMBL/GenBank/DDBJ whole genome shotgun (WGS) entry which is preliminary data.</text>
</comment>
<dbReference type="NCBIfam" id="TIGR03183">
    <property type="entry name" value="DNA_S_dndC"/>
    <property type="match status" value="1"/>
</dbReference>
<protein>
    <submittedName>
        <fullName evidence="2">DNA phosphorothioation system sulfurtransferase DndC</fullName>
    </submittedName>
</protein>
<dbReference type="GO" id="GO:0003824">
    <property type="term" value="F:catalytic activity"/>
    <property type="evidence" value="ECO:0007669"/>
    <property type="project" value="InterPro"/>
</dbReference>
<dbReference type="InterPro" id="IPR046882">
    <property type="entry name" value="Sp-DndD"/>
</dbReference>
<dbReference type="InterPro" id="IPR002500">
    <property type="entry name" value="PAPS_reduct_dom"/>
</dbReference>
<keyword evidence="3" id="KW-1185">Reference proteome</keyword>
<organism evidence="2 3">
    <name type="scientific">Proteiniclasticum sediminis</name>
    <dbReference type="NCBI Taxonomy" id="2804028"/>
    <lineage>
        <taxon>Bacteria</taxon>
        <taxon>Bacillati</taxon>
        <taxon>Bacillota</taxon>
        <taxon>Clostridia</taxon>
        <taxon>Eubacteriales</taxon>
        <taxon>Clostridiaceae</taxon>
        <taxon>Proteiniclasticum</taxon>
    </lineage>
</organism>
<dbReference type="InterPro" id="IPR017598">
    <property type="entry name" value="SulphurTrfase_DndC"/>
</dbReference>
<dbReference type="PANTHER" id="PTHR43196">
    <property type="entry name" value="SULFATE ADENYLYLTRANSFERASE SUBUNIT 2"/>
    <property type="match status" value="1"/>
</dbReference>
<dbReference type="EMBL" id="JAGSCS010000017">
    <property type="protein sequence ID" value="MBR0576973.1"/>
    <property type="molecule type" value="Genomic_DNA"/>
</dbReference>
<accession>A0A941HRU9</accession>
<feature type="domain" description="Phosphoadenosine phosphosulphate reductase" evidence="1">
    <location>
        <begin position="34"/>
        <end position="217"/>
    </location>
</feature>
<dbReference type="Pfam" id="PF20306">
    <property type="entry name" value="Sp-DndD"/>
    <property type="match status" value="1"/>
</dbReference>
<dbReference type="SUPFAM" id="SSF52402">
    <property type="entry name" value="Adenine nucleotide alpha hydrolases-like"/>
    <property type="match status" value="1"/>
</dbReference>
<dbReference type="InterPro" id="IPR050128">
    <property type="entry name" value="Sulfate_adenylyltrnsfr_sub2"/>
</dbReference>
<gene>
    <name evidence="2" type="primary">dndC</name>
    <name evidence="2" type="ORF">KCG48_11665</name>
</gene>
<reference evidence="2" key="1">
    <citation type="submission" date="2021-04" db="EMBL/GenBank/DDBJ databases">
        <title>Proteiniclasticum sedimins sp. nov., an obligate anaerobic bacterium isolated from anaerobic sludge.</title>
        <authorList>
            <person name="Liu J."/>
        </authorList>
    </citation>
    <scope>NUCLEOTIDE SEQUENCE</scope>
    <source>
        <strain evidence="2">BAD-10</strain>
    </source>
</reference>